<evidence type="ECO:0000256" key="2">
    <source>
        <dbReference type="ARBA" id="ARBA00023125"/>
    </source>
</evidence>
<dbReference type="GO" id="GO:0003677">
    <property type="term" value="F:DNA binding"/>
    <property type="evidence" value="ECO:0007669"/>
    <property type="project" value="UniProtKB-KW"/>
</dbReference>
<protein>
    <submittedName>
        <fullName evidence="6">IclR family transcriptional regulator</fullName>
    </submittedName>
</protein>
<comment type="caution">
    <text evidence="6">The sequence shown here is derived from an EMBL/GenBank/DDBJ whole genome shotgun (WGS) entry which is preliminary data.</text>
</comment>
<keyword evidence="1" id="KW-0805">Transcription regulation</keyword>
<dbReference type="InterPro" id="IPR029016">
    <property type="entry name" value="GAF-like_dom_sf"/>
</dbReference>
<dbReference type="PROSITE" id="PS51077">
    <property type="entry name" value="HTH_ICLR"/>
    <property type="match status" value="1"/>
</dbReference>
<evidence type="ECO:0000313" key="7">
    <source>
        <dbReference type="Proteomes" id="UP000214603"/>
    </source>
</evidence>
<dbReference type="SUPFAM" id="SSF55781">
    <property type="entry name" value="GAF domain-like"/>
    <property type="match status" value="1"/>
</dbReference>
<dbReference type="Proteomes" id="UP000214603">
    <property type="component" value="Unassembled WGS sequence"/>
</dbReference>
<dbReference type="AlphaFoldDB" id="A0A225MRZ2"/>
<accession>A0A225MRZ2</accession>
<sequence length="263" mass="28401">MPDSPCQTGHGASRSRQIEERALKEKPDAAPDTGVISVNRAIGLLEAFSVQDGYLSLAELSRRTGLHKTTVLRIARTLATHQYLVYREDGAWRLGPASGWLGARYQASFDVTASVEPVLQELSKLSGESSTFFVREGNARICLYRVEGPQAIRFHIRVGQVLPLEKGSPGQVILAFTGAPGPAFDSIRRKGYYISLGERDADVASVSAPVYGVNWQLLGAISISGPLTRLPKKKLEAFAETLVGKANQLSIALGGKRAVTLAR</sequence>
<dbReference type="OrthoDB" id="5422805at2"/>
<dbReference type="GO" id="GO:0045892">
    <property type="term" value="P:negative regulation of DNA-templated transcription"/>
    <property type="evidence" value="ECO:0007669"/>
    <property type="project" value="TreeGrafter"/>
</dbReference>
<reference evidence="7" key="1">
    <citation type="submission" date="2017-06" db="EMBL/GenBank/DDBJ databases">
        <title>Herbaspirillum phytohormonus sp. nov., isolated from the root nodule of Robinia pseudoacacia in lead-zinc mine.</title>
        <authorList>
            <person name="Fan M."/>
            <person name="Lin Y."/>
        </authorList>
    </citation>
    <scope>NUCLEOTIDE SEQUENCE [LARGE SCALE GENOMIC DNA]</scope>
    <source>
        <strain evidence="7">SC-089</strain>
    </source>
</reference>
<dbReference type="Gene3D" id="1.10.10.10">
    <property type="entry name" value="Winged helix-like DNA-binding domain superfamily/Winged helix DNA-binding domain"/>
    <property type="match status" value="1"/>
</dbReference>
<keyword evidence="3" id="KW-0804">Transcription</keyword>
<name>A0A225MRZ2_9BURK</name>
<dbReference type="PROSITE" id="PS51078">
    <property type="entry name" value="ICLR_ED"/>
    <property type="match status" value="1"/>
</dbReference>
<dbReference type="Pfam" id="PF09339">
    <property type="entry name" value="HTH_IclR"/>
    <property type="match status" value="1"/>
</dbReference>
<organism evidence="6 7">
    <name type="scientific">Candidimonas nitroreducens</name>
    <dbReference type="NCBI Taxonomy" id="683354"/>
    <lineage>
        <taxon>Bacteria</taxon>
        <taxon>Pseudomonadati</taxon>
        <taxon>Pseudomonadota</taxon>
        <taxon>Betaproteobacteria</taxon>
        <taxon>Burkholderiales</taxon>
        <taxon>Alcaligenaceae</taxon>
        <taxon>Candidimonas</taxon>
    </lineage>
</organism>
<dbReference type="PANTHER" id="PTHR30136:SF39">
    <property type="entry name" value="TRANSCRIPTIONAL REGULATORY PROTEIN"/>
    <property type="match status" value="1"/>
</dbReference>
<dbReference type="InterPro" id="IPR036388">
    <property type="entry name" value="WH-like_DNA-bd_sf"/>
</dbReference>
<dbReference type="InterPro" id="IPR050707">
    <property type="entry name" value="HTH_MetabolicPath_Reg"/>
</dbReference>
<evidence type="ECO:0000259" key="5">
    <source>
        <dbReference type="PROSITE" id="PS51078"/>
    </source>
</evidence>
<dbReference type="SMART" id="SM00346">
    <property type="entry name" value="HTH_ICLR"/>
    <property type="match status" value="1"/>
</dbReference>
<evidence type="ECO:0000256" key="1">
    <source>
        <dbReference type="ARBA" id="ARBA00023015"/>
    </source>
</evidence>
<feature type="domain" description="IclR-ED" evidence="5">
    <location>
        <begin position="97"/>
        <end position="255"/>
    </location>
</feature>
<dbReference type="PANTHER" id="PTHR30136">
    <property type="entry name" value="HELIX-TURN-HELIX TRANSCRIPTIONAL REGULATOR, ICLR FAMILY"/>
    <property type="match status" value="1"/>
</dbReference>
<dbReference type="Pfam" id="PF01614">
    <property type="entry name" value="IclR_C"/>
    <property type="match status" value="2"/>
</dbReference>
<proteinExistence type="predicted"/>
<keyword evidence="2" id="KW-0238">DNA-binding</keyword>
<dbReference type="InterPro" id="IPR014757">
    <property type="entry name" value="Tscrpt_reg_IclR_C"/>
</dbReference>
<evidence type="ECO:0000256" key="3">
    <source>
        <dbReference type="ARBA" id="ARBA00023163"/>
    </source>
</evidence>
<evidence type="ECO:0000259" key="4">
    <source>
        <dbReference type="PROSITE" id="PS51077"/>
    </source>
</evidence>
<dbReference type="EMBL" id="NJIH01000003">
    <property type="protein sequence ID" value="OWT64097.1"/>
    <property type="molecule type" value="Genomic_DNA"/>
</dbReference>
<dbReference type="GO" id="GO:0003700">
    <property type="term" value="F:DNA-binding transcription factor activity"/>
    <property type="evidence" value="ECO:0007669"/>
    <property type="project" value="TreeGrafter"/>
</dbReference>
<evidence type="ECO:0000313" key="6">
    <source>
        <dbReference type="EMBL" id="OWT64097.1"/>
    </source>
</evidence>
<dbReference type="InterPro" id="IPR005471">
    <property type="entry name" value="Tscrpt_reg_IclR_N"/>
</dbReference>
<gene>
    <name evidence="6" type="ORF">CEY11_07350</name>
</gene>
<feature type="domain" description="HTH iclR-type" evidence="4">
    <location>
        <begin position="35"/>
        <end position="96"/>
    </location>
</feature>
<dbReference type="Gene3D" id="3.30.450.40">
    <property type="match status" value="2"/>
</dbReference>
<dbReference type="SUPFAM" id="SSF46785">
    <property type="entry name" value="Winged helix' DNA-binding domain"/>
    <property type="match status" value="1"/>
</dbReference>
<dbReference type="InterPro" id="IPR036390">
    <property type="entry name" value="WH_DNA-bd_sf"/>
</dbReference>
<keyword evidence="7" id="KW-1185">Reference proteome</keyword>